<dbReference type="OrthoDB" id="2086224at2"/>
<protein>
    <submittedName>
        <fullName evidence="3">TAP-like protein</fullName>
    </submittedName>
</protein>
<evidence type="ECO:0000259" key="2">
    <source>
        <dbReference type="Pfam" id="PF12697"/>
    </source>
</evidence>
<gene>
    <name evidence="3" type="ORF">FB547_110180</name>
</gene>
<organism evidence="3 4">
    <name type="scientific">Variovorax beijingensis</name>
    <dbReference type="NCBI Taxonomy" id="2496117"/>
    <lineage>
        <taxon>Bacteria</taxon>
        <taxon>Pseudomonadati</taxon>
        <taxon>Pseudomonadota</taxon>
        <taxon>Betaproteobacteria</taxon>
        <taxon>Burkholderiales</taxon>
        <taxon>Comamonadaceae</taxon>
        <taxon>Variovorax</taxon>
    </lineage>
</organism>
<dbReference type="Proteomes" id="UP000319722">
    <property type="component" value="Unassembled WGS sequence"/>
</dbReference>
<dbReference type="SUPFAM" id="SSF53474">
    <property type="entry name" value="alpha/beta-Hydrolases"/>
    <property type="match status" value="1"/>
</dbReference>
<proteinExistence type="predicted"/>
<dbReference type="Pfam" id="PF12697">
    <property type="entry name" value="Abhydrolase_6"/>
    <property type="match status" value="1"/>
</dbReference>
<sequence length="124" mass="13295">MVAFGLSIDGNAPEPRNGEVSSTLEFRGQSPCAAMRAVKTGRASGRSSSAFSCAAKRSGVLQALRRPTLLLCGRQDAWSPLARHEEMQAMVAGSRLVLAEDSGHMSPMEQPQAVNAALREWPRD</sequence>
<feature type="region of interest" description="Disordered" evidence="1">
    <location>
        <begin position="103"/>
        <end position="124"/>
    </location>
</feature>
<reference evidence="3 4" key="1">
    <citation type="submission" date="2019-06" db="EMBL/GenBank/DDBJ databases">
        <title>Sorghum-associated microbial communities from plants grown in Nebraska, USA.</title>
        <authorList>
            <person name="Schachtman D."/>
        </authorList>
    </citation>
    <scope>NUCLEOTIDE SEQUENCE [LARGE SCALE GENOMIC DNA]</scope>
    <source>
        <strain evidence="3 4">T529</strain>
    </source>
</reference>
<evidence type="ECO:0000313" key="3">
    <source>
        <dbReference type="EMBL" id="TWD77218.1"/>
    </source>
</evidence>
<feature type="region of interest" description="Disordered" evidence="1">
    <location>
        <begin position="1"/>
        <end position="27"/>
    </location>
</feature>
<dbReference type="InterPro" id="IPR000073">
    <property type="entry name" value="AB_hydrolase_1"/>
</dbReference>
<accession>A0A561BEI1</accession>
<dbReference type="EMBL" id="VIVL01000010">
    <property type="protein sequence ID" value="TWD77218.1"/>
    <property type="molecule type" value="Genomic_DNA"/>
</dbReference>
<name>A0A561BEI1_9BURK</name>
<feature type="domain" description="AB hydrolase-1" evidence="2">
    <location>
        <begin position="39"/>
        <end position="117"/>
    </location>
</feature>
<evidence type="ECO:0000256" key="1">
    <source>
        <dbReference type="SAM" id="MobiDB-lite"/>
    </source>
</evidence>
<dbReference type="Gene3D" id="3.40.50.1820">
    <property type="entry name" value="alpha/beta hydrolase"/>
    <property type="match status" value="1"/>
</dbReference>
<evidence type="ECO:0000313" key="4">
    <source>
        <dbReference type="Proteomes" id="UP000319722"/>
    </source>
</evidence>
<dbReference type="AlphaFoldDB" id="A0A561BEI1"/>
<comment type="caution">
    <text evidence="3">The sequence shown here is derived from an EMBL/GenBank/DDBJ whole genome shotgun (WGS) entry which is preliminary data.</text>
</comment>
<dbReference type="InterPro" id="IPR029058">
    <property type="entry name" value="AB_hydrolase_fold"/>
</dbReference>